<reference evidence="1" key="1">
    <citation type="journal article" date="2021" name="Nat. Commun.">
        <title>Genomic analyses provide insights into spinach domestication and the genetic basis of agronomic traits.</title>
        <authorList>
            <person name="Cai X."/>
            <person name="Sun X."/>
            <person name="Xu C."/>
            <person name="Sun H."/>
            <person name="Wang X."/>
            <person name="Ge C."/>
            <person name="Zhang Z."/>
            <person name="Wang Q."/>
            <person name="Fei Z."/>
            <person name="Jiao C."/>
            <person name="Wang Q."/>
        </authorList>
    </citation>
    <scope>NUCLEOTIDE SEQUENCE [LARGE SCALE GENOMIC DNA]</scope>
    <source>
        <strain evidence="1">cv. Varoflay</strain>
    </source>
</reference>
<protein>
    <recommendedName>
        <fullName evidence="3">NADH-quinone oxidoreductase subunit D domain-containing protein</fullName>
    </recommendedName>
</protein>
<name>A0ABM3QN96_SPIOL</name>
<dbReference type="RefSeq" id="XP_056684847.1">
    <property type="nucleotide sequence ID" value="XM_056828869.1"/>
</dbReference>
<organism evidence="1 2">
    <name type="scientific">Spinacia oleracea</name>
    <name type="common">Spinach</name>
    <dbReference type="NCBI Taxonomy" id="3562"/>
    <lineage>
        <taxon>Eukaryota</taxon>
        <taxon>Viridiplantae</taxon>
        <taxon>Streptophyta</taxon>
        <taxon>Embryophyta</taxon>
        <taxon>Tracheophyta</taxon>
        <taxon>Spermatophyta</taxon>
        <taxon>Magnoliopsida</taxon>
        <taxon>eudicotyledons</taxon>
        <taxon>Gunneridae</taxon>
        <taxon>Pentapetalae</taxon>
        <taxon>Caryophyllales</taxon>
        <taxon>Chenopodiaceae</taxon>
        <taxon>Chenopodioideae</taxon>
        <taxon>Anserineae</taxon>
        <taxon>Spinacia</taxon>
    </lineage>
</organism>
<reference evidence="2" key="2">
    <citation type="submission" date="2025-08" db="UniProtKB">
        <authorList>
            <consortium name="RefSeq"/>
        </authorList>
    </citation>
    <scope>IDENTIFICATION</scope>
    <source>
        <tissue evidence="2">Leaf</tissue>
    </source>
</reference>
<evidence type="ECO:0000313" key="2">
    <source>
        <dbReference type="RefSeq" id="XP_056684847.1"/>
    </source>
</evidence>
<dbReference type="Proteomes" id="UP000813463">
    <property type="component" value="Chromosome 5"/>
</dbReference>
<accession>A0ABM3QN96</accession>
<dbReference type="GeneID" id="130461008"/>
<proteinExistence type="predicted"/>
<sequence>MSLSWCNRSVCLFGPPMVDNGNRSWVLRIAREVENYHIFFLLEYILTRLSGMHQNFLGILYYLSAMGLNKTTKEPSHLAFVSLLLGNRMAFWMEQNRMLLMWCTDSVLLL</sequence>
<evidence type="ECO:0000313" key="1">
    <source>
        <dbReference type="Proteomes" id="UP000813463"/>
    </source>
</evidence>
<keyword evidence="1" id="KW-1185">Reference proteome</keyword>
<gene>
    <name evidence="2" type="primary">LOC130461008</name>
</gene>
<evidence type="ECO:0008006" key="3">
    <source>
        <dbReference type="Google" id="ProtNLM"/>
    </source>
</evidence>